<dbReference type="InterPro" id="IPR006224">
    <property type="entry name" value="PsdUridine_synth_RluA-like_CS"/>
</dbReference>
<dbReference type="InterPro" id="IPR050188">
    <property type="entry name" value="RluA_PseudoU_synthase"/>
</dbReference>
<gene>
    <name evidence="7" type="primary">rluD</name>
    <name evidence="7" type="ORF">FAK_34940</name>
</gene>
<comment type="function">
    <text evidence="5">Responsible for synthesis of pseudouridine from uracil.</text>
</comment>
<dbReference type="Gene3D" id="3.30.2350.10">
    <property type="entry name" value="Pseudouridine synthase"/>
    <property type="match status" value="1"/>
</dbReference>
<evidence type="ECO:0000256" key="1">
    <source>
        <dbReference type="ARBA" id="ARBA00010876"/>
    </source>
</evidence>
<dbReference type="GO" id="GO:0003723">
    <property type="term" value="F:RNA binding"/>
    <property type="evidence" value="ECO:0007669"/>
    <property type="project" value="UniProtKB-KW"/>
</dbReference>
<feature type="domain" description="RNA-binding S4" evidence="6">
    <location>
        <begin position="15"/>
        <end position="80"/>
    </location>
</feature>
<evidence type="ECO:0000256" key="5">
    <source>
        <dbReference type="RuleBase" id="RU362028"/>
    </source>
</evidence>
<dbReference type="KEGG" id="dmp:FAK_34940"/>
<dbReference type="InterPro" id="IPR006145">
    <property type="entry name" value="PsdUridine_synth_RsuA/RluA"/>
</dbReference>
<evidence type="ECO:0000256" key="2">
    <source>
        <dbReference type="ARBA" id="ARBA00023235"/>
    </source>
</evidence>
<evidence type="ECO:0000313" key="7">
    <source>
        <dbReference type="EMBL" id="BEQ16428.1"/>
    </source>
</evidence>
<protein>
    <recommendedName>
        <fullName evidence="5">Pseudouridine synthase</fullName>
        <ecNumber evidence="5">5.4.99.-</ecNumber>
    </recommendedName>
</protein>
<dbReference type="PANTHER" id="PTHR21600:SF44">
    <property type="entry name" value="RIBOSOMAL LARGE SUBUNIT PSEUDOURIDINE SYNTHASE D"/>
    <property type="match status" value="1"/>
</dbReference>
<evidence type="ECO:0000313" key="8">
    <source>
        <dbReference type="Proteomes" id="UP001366166"/>
    </source>
</evidence>
<keyword evidence="2 5" id="KW-0413">Isomerase</keyword>
<dbReference type="InterPro" id="IPR006225">
    <property type="entry name" value="PsdUridine_synth_RluC/D"/>
</dbReference>
<comment type="catalytic activity">
    <reaction evidence="5">
        <text>a uridine in RNA = a pseudouridine in RNA</text>
        <dbReference type="Rhea" id="RHEA:48348"/>
        <dbReference type="Rhea" id="RHEA-COMP:12068"/>
        <dbReference type="Rhea" id="RHEA-COMP:12069"/>
        <dbReference type="ChEBI" id="CHEBI:65314"/>
        <dbReference type="ChEBI" id="CHEBI:65315"/>
    </reaction>
</comment>
<keyword evidence="8" id="KW-1185">Reference proteome</keyword>
<comment type="similarity">
    <text evidence="1 5">Belongs to the pseudouridine synthase RluA family.</text>
</comment>
<keyword evidence="4" id="KW-0694">RNA-binding</keyword>
<dbReference type="Proteomes" id="UP001366166">
    <property type="component" value="Chromosome"/>
</dbReference>
<dbReference type="GO" id="GO:0120159">
    <property type="term" value="F:rRNA pseudouridine synthase activity"/>
    <property type="evidence" value="ECO:0007669"/>
    <property type="project" value="UniProtKB-ARBA"/>
</dbReference>
<dbReference type="RefSeq" id="WP_338606674.1">
    <property type="nucleotide sequence ID" value="NZ_AP028679.1"/>
</dbReference>
<dbReference type="SMART" id="SM00363">
    <property type="entry name" value="S4"/>
    <property type="match status" value="1"/>
</dbReference>
<dbReference type="SUPFAM" id="SSF55120">
    <property type="entry name" value="Pseudouridine synthase"/>
    <property type="match status" value="1"/>
</dbReference>
<dbReference type="PROSITE" id="PS50889">
    <property type="entry name" value="S4"/>
    <property type="match status" value="1"/>
</dbReference>
<dbReference type="InterPro" id="IPR036986">
    <property type="entry name" value="S4_RNA-bd_sf"/>
</dbReference>
<dbReference type="Pfam" id="PF01479">
    <property type="entry name" value="S4"/>
    <property type="match status" value="1"/>
</dbReference>
<dbReference type="NCBIfam" id="TIGR00005">
    <property type="entry name" value="rluA_subfam"/>
    <property type="match status" value="1"/>
</dbReference>
<sequence>MKQHSLEIPPQADGRRLDAVLADLLGPELSRAQVQRLLKEGCITLEGRPARASAKTRAGQEVLVRLPEPEPLELAPEEQNLLVLYEDADLIVVNKAPGVVVHPAAGHSEGTLVAGLLAHCGDLSGIGGKLRPGIVHRLDKDTSGALVAAKSEAAHRGLVAAFAAGRVDKTYLALVHGRPPLSGEASGAIGRHPVDRKRMSTQARHGKAALTRWRVTRRFGHEASLLRVTIATGRTHQIRVHLSEAGFPVCGDRAYGGRRVRAGLPGQAGQALKAAGRQMLHATQLAFDHPVSGARVALTAPLPSDFRAVLRALEDEYA</sequence>
<dbReference type="EC" id="5.4.99.-" evidence="5"/>
<feature type="active site" evidence="3">
    <location>
        <position position="139"/>
    </location>
</feature>
<dbReference type="CDD" id="cd02869">
    <property type="entry name" value="PseudoU_synth_RluA_like"/>
    <property type="match status" value="1"/>
</dbReference>
<dbReference type="PANTHER" id="PTHR21600">
    <property type="entry name" value="MITOCHONDRIAL RNA PSEUDOURIDINE SYNTHASE"/>
    <property type="match status" value="1"/>
</dbReference>
<evidence type="ECO:0000256" key="4">
    <source>
        <dbReference type="PROSITE-ProRule" id="PRU00182"/>
    </source>
</evidence>
<organism evidence="7 8">
    <name type="scientific">Desulfoferula mesophila</name>
    <dbReference type="NCBI Taxonomy" id="3058419"/>
    <lineage>
        <taxon>Bacteria</taxon>
        <taxon>Pseudomonadati</taxon>
        <taxon>Thermodesulfobacteriota</taxon>
        <taxon>Desulfarculia</taxon>
        <taxon>Desulfarculales</taxon>
        <taxon>Desulfarculaceae</taxon>
        <taxon>Desulfoferula</taxon>
    </lineage>
</organism>
<evidence type="ECO:0000259" key="6">
    <source>
        <dbReference type="SMART" id="SM00363"/>
    </source>
</evidence>
<dbReference type="InterPro" id="IPR002942">
    <property type="entry name" value="S4_RNA-bd"/>
</dbReference>
<accession>A0AAU9EGV8</accession>
<dbReference type="Gene3D" id="3.10.290.10">
    <property type="entry name" value="RNA-binding S4 domain"/>
    <property type="match status" value="1"/>
</dbReference>
<dbReference type="InterPro" id="IPR020103">
    <property type="entry name" value="PsdUridine_synth_cat_dom_sf"/>
</dbReference>
<evidence type="ECO:0000256" key="3">
    <source>
        <dbReference type="PIRSR" id="PIRSR606225-1"/>
    </source>
</evidence>
<dbReference type="AlphaFoldDB" id="A0AAU9EGV8"/>
<dbReference type="PROSITE" id="PS01129">
    <property type="entry name" value="PSI_RLU"/>
    <property type="match status" value="1"/>
</dbReference>
<reference evidence="8" key="1">
    <citation type="journal article" date="2023" name="Arch. Microbiol.">
        <title>Desulfoferula mesophilus gen. nov. sp. nov., a mesophilic sulfate-reducing bacterium isolated from a brackish lake sediment.</title>
        <authorList>
            <person name="Watanabe T."/>
            <person name="Yabe T."/>
            <person name="Tsuji J.M."/>
            <person name="Fukui M."/>
        </authorList>
    </citation>
    <scope>NUCLEOTIDE SEQUENCE [LARGE SCALE GENOMIC DNA]</scope>
    <source>
        <strain evidence="8">12FAK</strain>
    </source>
</reference>
<proteinExistence type="inferred from homology"/>
<dbReference type="EMBL" id="AP028679">
    <property type="protein sequence ID" value="BEQ16428.1"/>
    <property type="molecule type" value="Genomic_DNA"/>
</dbReference>
<dbReference type="SUPFAM" id="SSF55174">
    <property type="entry name" value="Alpha-L RNA-binding motif"/>
    <property type="match status" value="1"/>
</dbReference>
<dbReference type="GO" id="GO:0000455">
    <property type="term" value="P:enzyme-directed rRNA pseudouridine synthesis"/>
    <property type="evidence" value="ECO:0007669"/>
    <property type="project" value="UniProtKB-ARBA"/>
</dbReference>
<name>A0AAU9EGV8_9BACT</name>
<dbReference type="Pfam" id="PF00849">
    <property type="entry name" value="PseudoU_synth_2"/>
    <property type="match status" value="1"/>
</dbReference>